<organism evidence="1 2">
    <name type="scientific">Hemibagrus guttatus</name>
    <dbReference type="NCBI Taxonomy" id="175788"/>
    <lineage>
        <taxon>Eukaryota</taxon>
        <taxon>Metazoa</taxon>
        <taxon>Chordata</taxon>
        <taxon>Craniata</taxon>
        <taxon>Vertebrata</taxon>
        <taxon>Euteleostomi</taxon>
        <taxon>Actinopterygii</taxon>
        <taxon>Neopterygii</taxon>
        <taxon>Teleostei</taxon>
        <taxon>Ostariophysi</taxon>
        <taxon>Siluriformes</taxon>
        <taxon>Bagridae</taxon>
        <taxon>Hemibagrus</taxon>
    </lineage>
</organism>
<reference evidence="1" key="1">
    <citation type="submission" date="2023-06" db="EMBL/GenBank/DDBJ databases">
        <title>Male Hemibagrus guttatus genome.</title>
        <authorList>
            <person name="Bian C."/>
        </authorList>
    </citation>
    <scope>NUCLEOTIDE SEQUENCE</scope>
    <source>
        <strain evidence="1">Male_cb2023</strain>
        <tissue evidence="1">Muscle</tissue>
    </source>
</reference>
<protein>
    <submittedName>
        <fullName evidence="1">Uncharacterized protein</fullName>
    </submittedName>
</protein>
<dbReference type="GO" id="GO:0003676">
    <property type="term" value="F:nucleic acid binding"/>
    <property type="evidence" value="ECO:0007669"/>
    <property type="project" value="InterPro"/>
</dbReference>
<dbReference type="Proteomes" id="UP001274896">
    <property type="component" value="Unassembled WGS sequence"/>
</dbReference>
<gene>
    <name evidence="1" type="ORF">QTP70_031236</name>
</gene>
<comment type="caution">
    <text evidence="1">The sequence shown here is derived from an EMBL/GenBank/DDBJ whole genome shotgun (WGS) entry which is preliminary data.</text>
</comment>
<sequence>WLYMWCLSEKAIAPGCTMEGRQTSRGRVMLWAMFCWETLGPGINVNVILTGTTYLNIVSDQSHTFMTTIFPNRD</sequence>
<accession>A0AAE0UP98</accession>
<evidence type="ECO:0000313" key="1">
    <source>
        <dbReference type="EMBL" id="KAK3512117.1"/>
    </source>
</evidence>
<feature type="non-terminal residue" evidence="1">
    <location>
        <position position="1"/>
    </location>
</feature>
<name>A0AAE0UP98_9TELE</name>
<evidence type="ECO:0000313" key="2">
    <source>
        <dbReference type="Proteomes" id="UP001274896"/>
    </source>
</evidence>
<proteinExistence type="predicted"/>
<dbReference type="Gene3D" id="3.30.420.10">
    <property type="entry name" value="Ribonuclease H-like superfamily/Ribonuclease H"/>
    <property type="match status" value="1"/>
</dbReference>
<dbReference type="AlphaFoldDB" id="A0AAE0UP98"/>
<dbReference type="InterPro" id="IPR036397">
    <property type="entry name" value="RNaseH_sf"/>
</dbReference>
<keyword evidence="2" id="KW-1185">Reference proteome</keyword>
<dbReference type="EMBL" id="JAUCMX010000024">
    <property type="protein sequence ID" value="KAK3512117.1"/>
    <property type="molecule type" value="Genomic_DNA"/>
</dbReference>